<dbReference type="Pfam" id="PF12937">
    <property type="entry name" value="F-box-like"/>
    <property type="match status" value="1"/>
</dbReference>
<name>A0A2G5C112_AQUCA</name>
<sequence>MKKIKMENFTSKLPHHVLEIIVDCYLNLPDLYRFGLVCKPWKSICNPVQFYNHLPWLIVPNNNNNNVNPNSSMEKQKMVFEDIKDMGFFSLRDKKIYNAELPELLNRRICASLPGGWLMTVHENSEIQLFNPFSCTKQVILLPPLTEFPGVHSTEVKENNDLFYVCTRFGTDKLFCFPSKHVRDVFISKAAISSSKITRGTILMALQSMDDQLSYYRIGGDQNAWTPVFPDINRPHSLTDVTCYKGKFYGVDNNGYVVVVHGLEEEEEEKKEISVEKVINEPSGELSNNHYILESGGDLLVVVRFIKMDISPTAKGLHALYNSPHRTTGFRVLKLEFGTPNNRWVEVESLGNSSLFLGYNMSFSVSSTKSSGCKANCIYFTDDKPFFKNNIGGYDMGIFHLEDGSIEKFIYPSDRLIVPPPIWLAPNPS</sequence>
<dbReference type="InParanoid" id="A0A2G5C112"/>
<dbReference type="SUPFAM" id="SSF81383">
    <property type="entry name" value="F-box domain"/>
    <property type="match status" value="1"/>
</dbReference>
<evidence type="ECO:0000313" key="4">
    <source>
        <dbReference type="Proteomes" id="UP000230069"/>
    </source>
</evidence>
<dbReference type="Proteomes" id="UP000230069">
    <property type="component" value="Unassembled WGS sequence"/>
</dbReference>
<evidence type="ECO:0000259" key="1">
    <source>
        <dbReference type="Pfam" id="PF03478"/>
    </source>
</evidence>
<dbReference type="PANTHER" id="PTHR44259:SF114">
    <property type="entry name" value="OS06G0707300 PROTEIN"/>
    <property type="match status" value="1"/>
</dbReference>
<reference evidence="3 4" key="1">
    <citation type="submission" date="2017-09" db="EMBL/GenBank/DDBJ databases">
        <title>WGS assembly of Aquilegia coerulea Goldsmith.</title>
        <authorList>
            <person name="Hodges S."/>
            <person name="Kramer E."/>
            <person name="Nordborg M."/>
            <person name="Tomkins J."/>
            <person name="Borevitz J."/>
            <person name="Derieg N."/>
            <person name="Yan J."/>
            <person name="Mihaltcheva S."/>
            <person name="Hayes R.D."/>
            <person name="Rokhsar D."/>
        </authorList>
    </citation>
    <scope>NUCLEOTIDE SEQUENCE [LARGE SCALE GENOMIC DNA]</scope>
    <source>
        <strain evidence="4">cv. Goldsmith</strain>
    </source>
</reference>
<dbReference type="PANTHER" id="PTHR44259">
    <property type="entry name" value="OS07G0183000 PROTEIN-RELATED"/>
    <property type="match status" value="1"/>
</dbReference>
<accession>A0A2G5C112</accession>
<dbReference type="InterPro" id="IPR001810">
    <property type="entry name" value="F-box_dom"/>
</dbReference>
<dbReference type="OrthoDB" id="642536at2759"/>
<evidence type="ECO:0000259" key="2">
    <source>
        <dbReference type="Pfam" id="PF12937"/>
    </source>
</evidence>
<dbReference type="EMBL" id="KZ305149">
    <property type="protein sequence ID" value="PIA24968.1"/>
    <property type="molecule type" value="Genomic_DNA"/>
</dbReference>
<dbReference type="Gene3D" id="1.20.1280.50">
    <property type="match status" value="1"/>
</dbReference>
<feature type="domain" description="KIB1-4 beta-propeller" evidence="1">
    <location>
        <begin position="88"/>
        <end position="398"/>
    </location>
</feature>
<gene>
    <name evidence="3" type="ORF">AQUCO_13600008v1</name>
</gene>
<dbReference type="InterPro" id="IPR036047">
    <property type="entry name" value="F-box-like_dom_sf"/>
</dbReference>
<proteinExistence type="predicted"/>
<organism evidence="3 4">
    <name type="scientific">Aquilegia coerulea</name>
    <name type="common">Rocky mountain columbine</name>
    <dbReference type="NCBI Taxonomy" id="218851"/>
    <lineage>
        <taxon>Eukaryota</taxon>
        <taxon>Viridiplantae</taxon>
        <taxon>Streptophyta</taxon>
        <taxon>Embryophyta</taxon>
        <taxon>Tracheophyta</taxon>
        <taxon>Spermatophyta</taxon>
        <taxon>Magnoliopsida</taxon>
        <taxon>Ranunculales</taxon>
        <taxon>Ranunculaceae</taxon>
        <taxon>Thalictroideae</taxon>
        <taxon>Aquilegia</taxon>
    </lineage>
</organism>
<protein>
    <recommendedName>
        <fullName evidence="5">F-box domain-containing protein</fullName>
    </recommendedName>
</protein>
<feature type="domain" description="F-box" evidence="2">
    <location>
        <begin position="11"/>
        <end position="53"/>
    </location>
</feature>
<dbReference type="InterPro" id="IPR005174">
    <property type="entry name" value="KIB1-4_b-propeller"/>
</dbReference>
<dbReference type="STRING" id="218851.A0A2G5C112"/>
<keyword evidence="4" id="KW-1185">Reference proteome</keyword>
<dbReference type="AlphaFoldDB" id="A0A2G5C112"/>
<dbReference type="CDD" id="cd09917">
    <property type="entry name" value="F-box_SF"/>
    <property type="match status" value="1"/>
</dbReference>
<evidence type="ECO:0000313" key="3">
    <source>
        <dbReference type="EMBL" id="PIA24968.1"/>
    </source>
</evidence>
<dbReference type="InterPro" id="IPR050942">
    <property type="entry name" value="F-box_BR-signaling"/>
</dbReference>
<evidence type="ECO:0008006" key="5">
    <source>
        <dbReference type="Google" id="ProtNLM"/>
    </source>
</evidence>
<dbReference type="Pfam" id="PF03478">
    <property type="entry name" value="Beta-prop_KIB1-4"/>
    <property type="match status" value="1"/>
</dbReference>